<comment type="similarity">
    <text evidence="2">Belongs to the TUBGCP family.</text>
</comment>
<dbReference type="GO" id="GO:0043015">
    <property type="term" value="F:gamma-tubulin binding"/>
    <property type="evidence" value="ECO:0007669"/>
    <property type="project" value="InterPro"/>
</dbReference>
<sequence>MLGFGPVEPGDGSELSNFSWIKGNDLGCPEACRIFPQVVLKSNFSELKCLRSLNLKYFMMHCVYAAGMGLALDAEVMGHTLEPQESERRSATLIEHITSLRARNLPFAAPKHTSQTTEAALVRDVLQVLQGYPTYRLPWDEELQHFHVRNGIHVADLSQSSLYNILQMFTRAATSLRRVELFVRGVVKDTTDSWLKPMSQAHPTLEAFANAVFMRLECLRKAALEKELEAAEGSTRVTLLNLYANLSRVFAGAEFLEHIINVAIPEPDRLFGSKVSAAELATHILSALYRELDAFCLLQDGEEDAYGTVLLLLVGCIRPMIESLDAWLQEGVLSDPAGELFFYEDDSVSIEDSAFWETHFRMRNQSAFSEQESRFNSPFQSPGSHRDSSFTALESTSPGGSSRAFSGQKFLNTSIDSISSLQGDALQYMVCPTFLKPLGKAILSAGKSLQLLQHARRDSAEGNLESTHDTSGLSKVPSHILPDGFSSLVQNLGKEFSELEGCSTIDSHITKPSDGCDTPFEEKHSLYEQFCASLLNLVGDSSSNVVHQVFTIVSEASKERTSVSNQVNVSSSRDESLRVKLESTEPLKPRGSESNQRPFDEEFEQGNHERNHVREFENLPEISYPPTTVCGSDLHIACSSTLAPGEKDGVCAVKSFGTTLILSHRTEVPRESVLKGLVNIAGYCQLSSLDDSQLRGAIFKSCVSETSSISRGHKEFSVGYGDIYNANGCRNSLQYDIYEGGEASLPTSTDFNSGLGCGKLLLVHERQNLAAIEKLLPFPTMLPHFREKCHIAEQLPLLTANRKAVRVLERLQSGALKTTPSPIVLFQECLTSSIQRQVDRVGHQLLAKLMGEWRLMEELALLRAIYLVGSGDLLQQFASVLFNKLDRGEPWDDFYELNTMLQESVRSSSHGVAIPALDSLVATVLPRSTSTAERGSASSPGPLHIGGRAPSFGIDTLDSLFFTYKVAWPLELIIDQSAIKKYNQVMVFLLKVKRAKHALDKACRWTWKNGVGDAALHKQRLLLQQKLMHFVNTLHQYVMDRVLYSAWVELCEGMSSARSLDEVKSCHDSYLVSIQRQCLVAPDKLWTLIAGRVKTILGLALNYYSIQRVLCDGVGASAVSARCQLEIERVEKQFDECMVFLMRVLSFRLNVGHFPHLADLVTRINYNYYYMTEDGQLSTPVPDAHALTARRATRRL</sequence>
<gene>
    <name evidence="9" type="ORF">AXG93_4773s1270</name>
</gene>
<dbReference type="InterPro" id="IPR040457">
    <property type="entry name" value="GCP_C"/>
</dbReference>
<dbReference type="AlphaFoldDB" id="A0A176WJW4"/>
<feature type="region of interest" description="Disordered" evidence="6">
    <location>
        <begin position="574"/>
        <end position="610"/>
    </location>
</feature>
<dbReference type="PANTHER" id="PTHR19302">
    <property type="entry name" value="GAMMA TUBULIN COMPLEX PROTEIN"/>
    <property type="match status" value="1"/>
</dbReference>
<accession>A0A176WJW4</accession>
<dbReference type="PANTHER" id="PTHR19302:SF33">
    <property type="entry name" value="GAMMA-TUBULIN COMPLEX COMPONENT 5"/>
    <property type="match status" value="1"/>
</dbReference>
<keyword evidence="5" id="KW-0206">Cytoskeleton</keyword>
<dbReference type="InterPro" id="IPR007259">
    <property type="entry name" value="GCP"/>
</dbReference>
<feature type="region of interest" description="Disordered" evidence="6">
    <location>
        <begin position="371"/>
        <end position="403"/>
    </location>
</feature>
<keyword evidence="4" id="KW-0493">Microtubule</keyword>
<feature type="domain" description="Gamma tubulin complex component protein N-terminal" evidence="8">
    <location>
        <begin position="122"/>
        <end position="365"/>
    </location>
</feature>
<evidence type="ECO:0000313" key="9">
    <source>
        <dbReference type="EMBL" id="OAE33154.1"/>
    </source>
</evidence>
<reference evidence="9" key="1">
    <citation type="submission" date="2016-03" db="EMBL/GenBank/DDBJ databases">
        <title>Mechanisms controlling the formation of the plant cell surface in tip-growing cells are functionally conserved among land plants.</title>
        <authorList>
            <person name="Honkanen S."/>
            <person name="Jones V.A."/>
            <person name="Morieri G."/>
            <person name="Champion C."/>
            <person name="Hetherington A.J."/>
            <person name="Kelly S."/>
            <person name="Saint-Marcoux D."/>
            <person name="Proust H."/>
            <person name="Prescott H."/>
            <person name="Dolan L."/>
        </authorList>
    </citation>
    <scope>NUCLEOTIDE SEQUENCE [LARGE SCALE GENOMIC DNA]</scope>
    <source>
        <tissue evidence="9">Whole gametophyte</tissue>
    </source>
</reference>
<feature type="domain" description="Gamma tubulin complex component C-terminal" evidence="7">
    <location>
        <begin position="855"/>
        <end position="1170"/>
    </location>
</feature>
<evidence type="ECO:0000313" key="10">
    <source>
        <dbReference type="Proteomes" id="UP000077202"/>
    </source>
</evidence>
<dbReference type="GO" id="GO:0000930">
    <property type="term" value="C:gamma-tubulin complex"/>
    <property type="evidence" value="ECO:0007669"/>
    <property type="project" value="TreeGrafter"/>
</dbReference>
<dbReference type="GO" id="GO:0000278">
    <property type="term" value="P:mitotic cell cycle"/>
    <property type="evidence" value="ECO:0007669"/>
    <property type="project" value="TreeGrafter"/>
</dbReference>
<evidence type="ECO:0000259" key="8">
    <source>
        <dbReference type="Pfam" id="PF17681"/>
    </source>
</evidence>
<comment type="subcellular location">
    <subcellularLocation>
        <location evidence="1">Cytoplasm</location>
        <location evidence="1">Cytoskeleton</location>
    </subcellularLocation>
</comment>
<dbReference type="GO" id="GO:0005874">
    <property type="term" value="C:microtubule"/>
    <property type="evidence" value="ECO:0007669"/>
    <property type="project" value="UniProtKB-KW"/>
</dbReference>
<evidence type="ECO:0000256" key="3">
    <source>
        <dbReference type="ARBA" id="ARBA00022490"/>
    </source>
</evidence>
<evidence type="ECO:0000256" key="5">
    <source>
        <dbReference type="ARBA" id="ARBA00023212"/>
    </source>
</evidence>
<evidence type="ECO:0000256" key="4">
    <source>
        <dbReference type="ARBA" id="ARBA00022701"/>
    </source>
</evidence>
<organism evidence="9 10">
    <name type="scientific">Marchantia polymorpha subsp. ruderalis</name>
    <dbReference type="NCBI Taxonomy" id="1480154"/>
    <lineage>
        <taxon>Eukaryota</taxon>
        <taxon>Viridiplantae</taxon>
        <taxon>Streptophyta</taxon>
        <taxon>Embryophyta</taxon>
        <taxon>Marchantiophyta</taxon>
        <taxon>Marchantiopsida</taxon>
        <taxon>Marchantiidae</taxon>
        <taxon>Marchantiales</taxon>
        <taxon>Marchantiaceae</taxon>
        <taxon>Marchantia</taxon>
    </lineage>
</organism>
<dbReference type="Gene3D" id="1.20.120.1900">
    <property type="entry name" value="Gamma-tubulin complex, C-terminal domain"/>
    <property type="match status" value="1"/>
</dbReference>
<dbReference type="GO" id="GO:0051321">
    <property type="term" value="P:meiotic cell cycle"/>
    <property type="evidence" value="ECO:0007669"/>
    <property type="project" value="TreeGrafter"/>
</dbReference>
<dbReference type="GO" id="GO:0000922">
    <property type="term" value="C:spindle pole"/>
    <property type="evidence" value="ECO:0007669"/>
    <property type="project" value="InterPro"/>
</dbReference>
<keyword evidence="10" id="KW-1185">Reference proteome</keyword>
<dbReference type="EMBL" id="LVLJ01000679">
    <property type="protein sequence ID" value="OAE33154.1"/>
    <property type="molecule type" value="Genomic_DNA"/>
</dbReference>
<dbReference type="InterPro" id="IPR042241">
    <property type="entry name" value="GCP_C_sf"/>
</dbReference>
<dbReference type="Pfam" id="PF17681">
    <property type="entry name" value="GCP_N_terminal"/>
    <property type="match status" value="1"/>
</dbReference>
<dbReference type="InterPro" id="IPR041470">
    <property type="entry name" value="GCP_N"/>
</dbReference>
<proteinExistence type="inferred from homology"/>
<name>A0A176WJW4_MARPO</name>
<dbReference type="GO" id="GO:0051225">
    <property type="term" value="P:spindle assembly"/>
    <property type="evidence" value="ECO:0007669"/>
    <property type="project" value="TreeGrafter"/>
</dbReference>
<dbReference type="GO" id="GO:0007020">
    <property type="term" value="P:microtubule nucleation"/>
    <property type="evidence" value="ECO:0007669"/>
    <property type="project" value="InterPro"/>
</dbReference>
<evidence type="ECO:0000256" key="6">
    <source>
        <dbReference type="SAM" id="MobiDB-lite"/>
    </source>
</evidence>
<evidence type="ECO:0000256" key="1">
    <source>
        <dbReference type="ARBA" id="ARBA00004245"/>
    </source>
</evidence>
<dbReference type="Proteomes" id="UP000077202">
    <property type="component" value="Unassembled WGS sequence"/>
</dbReference>
<protein>
    <recommendedName>
        <fullName evidence="11">Gamma-tubulin complex component</fullName>
    </recommendedName>
</protein>
<evidence type="ECO:0000259" key="7">
    <source>
        <dbReference type="Pfam" id="PF04130"/>
    </source>
</evidence>
<comment type="caution">
    <text evidence="9">The sequence shown here is derived from an EMBL/GenBank/DDBJ whole genome shotgun (WGS) entry which is preliminary data.</text>
</comment>
<evidence type="ECO:0008006" key="11">
    <source>
        <dbReference type="Google" id="ProtNLM"/>
    </source>
</evidence>
<keyword evidence="3" id="KW-0963">Cytoplasm</keyword>
<dbReference type="Pfam" id="PF04130">
    <property type="entry name" value="GCP_C_terminal"/>
    <property type="match status" value="1"/>
</dbReference>
<dbReference type="GO" id="GO:0051011">
    <property type="term" value="F:microtubule minus-end binding"/>
    <property type="evidence" value="ECO:0007669"/>
    <property type="project" value="TreeGrafter"/>
</dbReference>
<dbReference type="GO" id="GO:0031122">
    <property type="term" value="P:cytoplasmic microtubule organization"/>
    <property type="evidence" value="ECO:0007669"/>
    <property type="project" value="TreeGrafter"/>
</dbReference>
<feature type="compositionally biased region" description="Basic and acidic residues" evidence="6">
    <location>
        <begin position="574"/>
        <end position="591"/>
    </location>
</feature>
<evidence type="ECO:0000256" key="2">
    <source>
        <dbReference type="ARBA" id="ARBA00010337"/>
    </source>
</evidence>